<reference evidence="2 3" key="1">
    <citation type="submission" date="2014-04" db="EMBL/GenBank/DDBJ databases">
        <authorList>
            <consortium name="DOE Joint Genome Institute"/>
            <person name="Kuo A."/>
            <person name="Kohler A."/>
            <person name="Jargeat P."/>
            <person name="Nagy L.G."/>
            <person name="Floudas D."/>
            <person name="Copeland A."/>
            <person name="Barry K.W."/>
            <person name="Cichocki N."/>
            <person name="Veneault-Fourrey C."/>
            <person name="LaButti K."/>
            <person name="Lindquist E.A."/>
            <person name="Lipzen A."/>
            <person name="Lundell T."/>
            <person name="Morin E."/>
            <person name="Murat C."/>
            <person name="Sun H."/>
            <person name="Tunlid A."/>
            <person name="Henrissat B."/>
            <person name="Grigoriev I.V."/>
            <person name="Hibbett D.S."/>
            <person name="Martin F."/>
            <person name="Nordberg H.P."/>
            <person name="Cantor M.N."/>
            <person name="Hua S.X."/>
        </authorList>
    </citation>
    <scope>NUCLEOTIDE SEQUENCE [LARGE SCALE GENOMIC DNA]</scope>
    <source>
        <strain evidence="2 3">Ve08.2h10</strain>
    </source>
</reference>
<dbReference type="Proteomes" id="UP000054538">
    <property type="component" value="Unassembled WGS sequence"/>
</dbReference>
<dbReference type="AlphaFoldDB" id="A0A0D0C916"/>
<evidence type="ECO:0000313" key="2">
    <source>
        <dbReference type="EMBL" id="KIK72133.1"/>
    </source>
</evidence>
<dbReference type="EMBL" id="KN831196">
    <property type="protein sequence ID" value="KIK72133.1"/>
    <property type="molecule type" value="Genomic_DNA"/>
</dbReference>
<reference evidence="3" key="2">
    <citation type="submission" date="2015-01" db="EMBL/GenBank/DDBJ databases">
        <title>Evolutionary Origins and Diversification of the Mycorrhizal Mutualists.</title>
        <authorList>
            <consortium name="DOE Joint Genome Institute"/>
            <consortium name="Mycorrhizal Genomics Consortium"/>
            <person name="Kohler A."/>
            <person name="Kuo A."/>
            <person name="Nagy L.G."/>
            <person name="Floudas D."/>
            <person name="Copeland A."/>
            <person name="Barry K.W."/>
            <person name="Cichocki N."/>
            <person name="Veneault-Fourrey C."/>
            <person name="LaButti K."/>
            <person name="Lindquist E.A."/>
            <person name="Lipzen A."/>
            <person name="Lundell T."/>
            <person name="Morin E."/>
            <person name="Murat C."/>
            <person name="Riley R."/>
            <person name="Ohm R."/>
            <person name="Sun H."/>
            <person name="Tunlid A."/>
            <person name="Henrissat B."/>
            <person name="Grigoriev I.V."/>
            <person name="Hibbett D.S."/>
            <person name="Martin F."/>
        </authorList>
    </citation>
    <scope>NUCLEOTIDE SEQUENCE [LARGE SCALE GENOMIC DNA]</scope>
    <source>
        <strain evidence="3">Ve08.2h10</strain>
    </source>
</reference>
<dbReference type="InParanoid" id="A0A0D0C916"/>
<feature type="non-terminal residue" evidence="2">
    <location>
        <position position="154"/>
    </location>
</feature>
<dbReference type="HOGENOM" id="CLU_1708571_0_0_1"/>
<keyword evidence="3" id="KW-1185">Reference proteome</keyword>
<dbReference type="OrthoDB" id="2681818at2759"/>
<sequence>MEDPFYFSDGQLTALRQAQAILDAAGLSPQALSQSSPISSRSCTPSESVPSPEHSIPPLTDPRTLPPSSTILALRYEPPVARKFTDDEIDQGLNKVNRQTYVDAIIEHPPGTIVEYPQTGEVTGARIAHIFNVDSNPSRFIHPKSNFQYSLGDG</sequence>
<accession>A0A0D0C916</accession>
<name>A0A0D0C916_9AGAM</name>
<feature type="region of interest" description="Disordered" evidence="1">
    <location>
        <begin position="27"/>
        <end position="65"/>
    </location>
</feature>
<organism evidence="2 3">
    <name type="scientific">Paxillus rubicundulus Ve08.2h10</name>
    <dbReference type="NCBI Taxonomy" id="930991"/>
    <lineage>
        <taxon>Eukaryota</taxon>
        <taxon>Fungi</taxon>
        <taxon>Dikarya</taxon>
        <taxon>Basidiomycota</taxon>
        <taxon>Agaricomycotina</taxon>
        <taxon>Agaricomycetes</taxon>
        <taxon>Agaricomycetidae</taxon>
        <taxon>Boletales</taxon>
        <taxon>Paxilineae</taxon>
        <taxon>Paxillaceae</taxon>
        <taxon>Paxillus</taxon>
    </lineage>
</organism>
<evidence type="ECO:0000313" key="3">
    <source>
        <dbReference type="Proteomes" id="UP000054538"/>
    </source>
</evidence>
<evidence type="ECO:0000256" key="1">
    <source>
        <dbReference type="SAM" id="MobiDB-lite"/>
    </source>
</evidence>
<protein>
    <submittedName>
        <fullName evidence="2">Uncharacterized protein</fullName>
    </submittedName>
</protein>
<feature type="compositionally biased region" description="Low complexity" evidence="1">
    <location>
        <begin position="28"/>
        <end position="48"/>
    </location>
</feature>
<gene>
    <name evidence="2" type="ORF">PAXRUDRAFT_181276</name>
</gene>
<proteinExistence type="predicted"/>